<evidence type="ECO:0008006" key="4">
    <source>
        <dbReference type="Google" id="ProtNLM"/>
    </source>
</evidence>
<dbReference type="SUPFAM" id="SSF50494">
    <property type="entry name" value="Trypsin-like serine proteases"/>
    <property type="match status" value="1"/>
</dbReference>
<dbReference type="EMBL" id="BMIR01000002">
    <property type="protein sequence ID" value="GGE32166.1"/>
    <property type="molecule type" value="Genomic_DNA"/>
</dbReference>
<organism evidence="2 3">
    <name type="scientific">Pullulanibacillus camelliae</name>
    <dbReference type="NCBI Taxonomy" id="1707096"/>
    <lineage>
        <taxon>Bacteria</taxon>
        <taxon>Bacillati</taxon>
        <taxon>Bacillota</taxon>
        <taxon>Bacilli</taxon>
        <taxon>Bacillales</taxon>
        <taxon>Sporolactobacillaceae</taxon>
        <taxon>Pullulanibacillus</taxon>
    </lineage>
</organism>
<dbReference type="GO" id="GO:0006508">
    <property type="term" value="P:proteolysis"/>
    <property type="evidence" value="ECO:0007669"/>
    <property type="project" value="InterPro"/>
</dbReference>
<proteinExistence type="predicted"/>
<keyword evidence="3" id="KW-1185">Reference proteome</keyword>
<evidence type="ECO:0000313" key="2">
    <source>
        <dbReference type="EMBL" id="GGE32166.1"/>
    </source>
</evidence>
<gene>
    <name evidence="2" type="ORF">GCM10011391_08510</name>
</gene>
<evidence type="ECO:0000313" key="3">
    <source>
        <dbReference type="Proteomes" id="UP000628775"/>
    </source>
</evidence>
<accession>A0A8J2YBA5</accession>
<reference evidence="2" key="1">
    <citation type="journal article" date="2014" name="Int. J. Syst. Evol. Microbiol.">
        <title>Complete genome sequence of Corynebacterium casei LMG S-19264T (=DSM 44701T), isolated from a smear-ripened cheese.</title>
        <authorList>
            <consortium name="US DOE Joint Genome Institute (JGI-PGF)"/>
            <person name="Walter F."/>
            <person name="Albersmeier A."/>
            <person name="Kalinowski J."/>
            <person name="Ruckert C."/>
        </authorList>
    </citation>
    <scope>NUCLEOTIDE SEQUENCE</scope>
    <source>
        <strain evidence="2">CGMCC 1.15371</strain>
    </source>
</reference>
<sequence>MKNKHLILSSCCALVLLLLGGLAYHFITKHYSHYHVGSVSSIVKLSNKQTTAQATKKITLKTIIHDSQKAVVQIQVKNSDSETIGSGFLYDSRGDIITNAHVVSGAKTVTVKTSDAKTYEGKVIGIGQTTDVAVVRVDKMTDIPPLELEAKGNVQVGDDIIALGSPLGLQNTVTPGIISGTNRDFTIDPFKYHHVYQISAPITHGNSGGPLIDEKTGKVIAINSAGMEEGNIAFSIPIKSVLDQVTDWSEHPQTINGINGSMTQNATQQETGDTLKSDAEYLIKYFYEDLSTHDYVSAYALLGSDWQKRVAYDTFREGYLSTMKITVDNVTGSLSTDGKQVTVIAKITAQELSNNGETTDAKYQVTYTVGYENDELKIKTGKGKAL</sequence>
<name>A0A8J2YBA5_9BACL</name>
<dbReference type="RefSeq" id="WP_229672293.1">
    <property type="nucleotide sequence ID" value="NZ_BMIR01000002.1"/>
</dbReference>
<evidence type="ECO:0000256" key="1">
    <source>
        <dbReference type="ARBA" id="ARBA00022825"/>
    </source>
</evidence>
<dbReference type="PANTHER" id="PTHR22939">
    <property type="entry name" value="SERINE PROTEASE FAMILY S1C HTRA-RELATED"/>
    <property type="match status" value="1"/>
</dbReference>
<reference evidence="2" key="2">
    <citation type="submission" date="2020-09" db="EMBL/GenBank/DDBJ databases">
        <authorList>
            <person name="Sun Q."/>
            <person name="Zhou Y."/>
        </authorList>
    </citation>
    <scope>NUCLEOTIDE SEQUENCE</scope>
    <source>
        <strain evidence="2">CGMCC 1.15371</strain>
    </source>
</reference>
<dbReference type="PRINTS" id="PR00834">
    <property type="entry name" value="PROTEASES2C"/>
</dbReference>
<dbReference type="Gene3D" id="2.40.10.120">
    <property type="match status" value="1"/>
</dbReference>
<dbReference type="Proteomes" id="UP000628775">
    <property type="component" value="Unassembled WGS sequence"/>
</dbReference>
<dbReference type="GO" id="GO:0004252">
    <property type="term" value="F:serine-type endopeptidase activity"/>
    <property type="evidence" value="ECO:0007669"/>
    <property type="project" value="InterPro"/>
</dbReference>
<dbReference type="InterPro" id="IPR001940">
    <property type="entry name" value="Peptidase_S1C"/>
</dbReference>
<dbReference type="PANTHER" id="PTHR22939:SF129">
    <property type="entry name" value="SERINE PROTEASE HTRA2, MITOCHONDRIAL"/>
    <property type="match status" value="1"/>
</dbReference>
<dbReference type="AlphaFoldDB" id="A0A8J2YBA5"/>
<keyword evidence="1" id="KW-0720">Serine protease</keyword>
<comment type="caution">
    <text evidence="2">The sequence shown here is derived from an EMBL/GenBank/DDBJ whole genome shotgun (WGS) entry which is preliminary data.</text>
</comment>
<dbReference type="Pfam" id="PF13365">
    <property type="entry name" value="Trypsin_2"/>
    <property type="match status" value="1"/>
</dbReference>
<dbReference type="InterPro" id="IPR009003">
    <property type="entry name" value="Peptidase_S1_PA"/>
</dbReference>
<keyword evidence="1" id="KW-0378">Hydrolase</keyword>
<keyword evidence="1" id="KW-0645">Protease</keyword>
<protein>
    <recommendedName>
        <fullName evidence="4">Serine protease</fullName>
    </recommendedName>
</protein>